<proteinExistence type="predicted"/>
<reference evidence="1 2" key="1">
    <citation type="submission" date="2012-05" db="EMBL/GenBank/DDBJ databases">
        <authorList>
            <person name="Weinstock G."/>
            <person name="Sodergren E."/>
            <person name="Lobos E.A."/>
            <person name="Fulton L."/>
            <person name="Fulton R."/>
            <person name="Courtney L."/>
            <person name="Fronick C."/>
            <person name="O'Laughlin M."/>
            <person name="Godfrey J."/>
            <person name="Wilson R.M."/>
            <person name="Miner T."/>
            <person name="Farmer C."/>
            <person name="Delehaunty K."/>
            <person name="Cordes M."/>
            <person name="Minx P."/>
            <person name="Tomlinson C."/>
            <person name="Chen J."/>
            <person name="Wollam A."/>
            <person name="Pepin K.H."/>
            <person name="Bhonagiri V."/>
            <person name="Zhang X."/>
            <person name="Suruliraj S."/>
            <person name="Warren W."/>
            <person name="Mitreva M."/>
            <person name="Mardis E.R."/>
            <person name="Wilson R.K."/>
        </authorList>
    </citation>
    <scope>NUCLEOTIDE SEQUENCE [LARGE SCALE GENOMIC DNA]</scope>
    <source>
        <strain evidence="1 2">DSM 1785</strain>
    </source>
</reference>
<name>L1QFV4_9CLOT</name>
<evidence type="ECO:0000313" key="2">
    <source>
        <dbReference type="Proteomes" id="UP000010420"/>
    </source>
</evidence>
<dbReference type="EMBL" id="AMEZ01000050">
    <property type="protein sequence ID" value="EKY26879.1"/>
    <property type="molecule type" value="Genomic_DNA"/>
</dbReference>
<evidence type="ECO:0000313" key="1">
    <source>
        <dbReference type="EMBL" id="EKY26879.1"/>
    </source>
</evidence>
<accession>L1QFV4</accession>
<dbReference type="PATRIC" id="fig|545697.3.peg.1663"/>
<dbReference type="AlphaFoldDB" id="L1QFV4"/>
<dbReference type="Proteomes" id="UP000010420">
    <property type="component" value="Unassembled WGS sequence"/>
</dbReference>
<keyword evidence="2" id="KW-1185">Reference proteome</keyword>
<gene>
    <name evidence="1" type="ORF">HMPREF0216_01689</name>
</gene>
<sequence>MVFFIDKIGGYTMKNTIKIIEMYPKSFKANVYTIDPFRMIGLIDVNIKYIYGVERVTLAYFRSSGTNSGKIKGLWYPIVGIKMNSGYFTEFTDDINLILTKCTKRGRAKEGWLAKSLFFDNESHRESKVRGFSSGTHYNSLLYIGETLRDLYEEGDFNKINYLDSKRLNEIIISNNIYYGNNHSQRYNYEEFIKDIFNERQN</sequence>
<dbReference type="HOGENOM" id="CLU_1438827_0_0_9"/>
<dbReference type="eggNOG" id="ENOG5033XMS">
    <property type="taxonomic scope" value="Bacteria"/>
</dbReference>
<organism evidence="1 2">
    <name type="scientific">Clostridium celatum DSM 1785</name>
    <dbReference type="NCBI Taxonomy" id="545697"/>
    <lineage>
        <taxon>Bacteria</taxon>
        <taxon>Bacillati</taxon>
        <taxon>Bacillota</taxon>
        <taxon>Clostridia</taxon>
        <taxon>Eubacteriales</taxon>
        <taxon>Clostridiaceae</taxon>
        <taxon>Clostridium</taxon>
    </lineage>
</organism>
<dbReference type="STRING" id="545697.HMPREF0216_01689"/>
<protein>
    <submittedName>
        <fullName evidence="1">Uncharacterized protein</fullName>
    </submittedName>
</protein>
<comment type="caution">
    <text evidence="1">The sequence shown here is derived from an EMBL/GenBank/DDBJ whole genome shotgun (WGS) entry which is preliminary data.</text>
</comment>